<dbReference type="STRING" id="1220924.W2S8J3"/>
<evidence type="ECO:0000256" key="1">
    <source>
        <dbReference type="SAM" id="MobiDB-lite"/>
    </source>
</evidence>
<reference evidence="3 4" key="1">
    <citation type="submission" date="2013-03" db="EMBL/GenBank/DDBJ databases">
        <title>The Genome Sequence of Phialophora europaea CBS 101466.</title>
        <authorList>
            <consortium name="The Broad Institute Genomics Platform"/>
            <person name="Cuomo C."/>
            <person name="de Hoog S."/>
            <person name="Gorbushina A."/>
            <person name="Walker B."/>
            <person name="Young S.K."/>
            <person name="Zeng Q."/>
            <person name="Gargeya S."/>
            <person name="Fitzgerald M."/>
            <person name="Haas B."/>
            <person name="Abouelleil A."/>
            <person name="Allen A.W."/>
            <person name="Alvarado L."/>
            <person name="Arachchi H.M."/>
            <person name="Berlin A.M."/>
            <person name="Chapman S.B."/>
            <person name="Gainer-Dewar J."/>
            <person name="Goldberg J."/>
            <person name="Griggs A."/>
            <person name="Gujja S."/>
            <person name="Hansen M."/>
            <person name="Howarth C."/>
            <person name="Imamovic A."/>
            <person name="Ireland A."/>
            <person name="Larimer J."/>
            <person name="McCowan C."/>
            <person name="Murphy C."/>
            <person name="Pearson M."/>
            <person name="Poon T.W."/>
            <person name="Priest M."/>
            <person name="Roberts A."/>
            <person name="Saif S."/>
            <person name="Shea T."/>
            <person name="Sisk P."/>
            <person name="Sykes S."/>
            <person name="Wortman J."/>
            <person name="Nusbaum C."/>
            <person name="Birren B."/>
        </authorList>
    </citation>
    <scope>NUCLEOTIDE SEQUENCE [LARGE SCALE GENOMIC DNA]</scope>
    <source>
        <strain evidence="3 4">CBS 101466</strain>
    </source>
</reference>
<dbReference type="EMBL" id="KB822713">
    <property type="protein sequence ID" value="ETN44992.1"/>
    <property type="molecule type" value="Genomic_DNA"/>
</dbReference>
<dbReference type="HOGENOM" id="CLU_1152297_0_0_1"/>
<evidence type="ECO:0000259" key="2">
    <source>
        <dbReference type="Pfam" id="PF23155"/>
    </source>
</evidence>
<evidence type="ECO:0000313" key="3">
    <source>
        <dbReference type="EMBL" id="ETN44992.1"/>
    </source>
</evidence>
<dbReference type="RefSeq" id="XP_008712762.1">
    <property type="nucleotide sequence ID" value="XM_008714540.1"/>
</dbReference>
<dbReference type="eggNOG" id="ENOG502T56X">
    <property type="taxonomic scope" value="Eukaryota"/>
</dbReference>
<dbReference type="Proteomes" id="UP000030752">
    <property type="component" value="Unassembled WGS sequence"/>
</dbReference>
<organism evidence="3 4">
    <name type="scientific">Cyphellophora europaea (strain CBS 101466)</name>
    <name type="common">Phialophora europaea</name>
    <dbReference type="NCBI Taxonomy" id="1220924"/>
    <lineage>
        <taxon>Eukaryota</taxon>
        <taxon>Fungi</taxon>
        <taxon>Dikarya</taxon>
        <taxon>Ascomycota</taxon>
        <taxon>Pezizomycotina</taxon>
        <taxon>Eurotiomycetes</taxon>
        <taxon>Chaetothyriomycetidae</taxon>
        <taxon>Chaetothyriales</taxon>
        <taxon>Cyphellophoraceae</taxon>
        <taxon>Cyphellophora</taxon>
    </lineage>
</organism>
<dbReference type="InterPro" id="IPR055481">
    <property type="entry name" value="DUF7053"/>
</dbReference>
<dbReference type="AlphaFoldDB" id="W2S8J3"/>
<feature type="region of interest" description="Disordered" evidence="1">
    <location>
        <begin position="159"/>
        <end position="203"/>
    </location>
</feature>
<sequence length="279" mass="30372">MQTTLRTAFITDLLLPSPHSLPTLNPASISQLGYDTALALLHDSESFIRSNPLVTNVRPVTSPSDSKHYIDVPTFCQEFNLSPTGDPSRGISDQWTQYEITDKLNWGLGSSDLIYTTAMRRIPGGFESITSPGSGVRIYGRFEILRPSELGRLATTSHMEQGATPGGAEGGPDSTHSHQQQQQQQQKQHPNAVPAGWDTHPDADGVVHFIEHNETKCNALLGVYIKATNTKSHQAMHENFKRRWGENIKRVLAAEVRVRDAGARSGPGAGAGAGVEQGR</sequence>
<proteinExistence type="predicted"/>
<gene>
    <name evidence="3" type="ORF">HMPREF1541_09868</name>
</gene>
<dbReference type="GeneID" id="19977207"/>
<feature type="compositionally biased region" description="Low complexity" evidence="1">
    <location>
        <begin position="179"/>
        <end position="188"/>
    </location>
</feature>
<protein>
    <recommendedName>
        <fullName evidence="2">DUF7053 domain-containing protein</fullName>
    </recommendedName>
</protein>
<dbReference type="Pfam" id="PF23155">
    <property type="entry name" value="DUF7053"/>
    <property type="match status" value="1"/>
</dbReference>
<keyword evidence="4" id="KW-1185">Reference proteome</keyword>
<feature type="domain" description="DUF7053" evidence="2">
    <location>
        <begin position="34"/>
        <end position="149"/>
    </location>
</feature>
<dbReference type="VEuPathDB" id="FungiDB:HMPREF1541_09868"/>
<evidence type="ECO:0000313" key="4">
    <source>
        <dbReference type="Proteomes" id="UP000030752"/>
    </source>
</evidence>
<dbReference type="InParanoid" id="W2S8J3"/>
<dbReference type="OrthoDB" id="4153721at2759"/>
<name>W2S8J3_CYPE1</name>
<accession>W2S8J3</accession>